<dbReference type="Gene3D" id="3.30.40.10">
    <property type="entry name" value="Zinc/RING finger domain, C3HC4 (zinc finger)"/>
    <property type="match status" value="1"/>
</dbReference>
<reference evidence="6" key="1">
    <citation type="journal article" date="2019" name="bioRxiv">
        <title>The Genome of the Zebra Mussel, Dreissena polymorpha: A Resource for Invasive Species Research.</title>
        <authorList>
            <person name="McCartney M.A."/>
            <person name="Auch B."/>
            <person name="Kono T."/>
            <person name="Mallez S."/>
            <person name="Zhang Y."/>
            <person name="Obille A."/>
            <person name="Becker A."/>
            <person name="Abrahante J.E."/>
            <person name="Garbe J."/>
            <person name="Badalamenti J.P."/>
            <person name="Herman A."/>
            <person name="Mangelson H."/>
            <person name="Liachko I."/>
            <person name="Sullivan S."/>
            <person name="Sone E.D."/>
            <person name="Koren S."/>
            <person name="Silverstein K.A.T."/>
            <person name="Beckman K.B."/>
            <person name="Gohl D.M."/>
        </authorList>
    </citation>
    <scope>NUCLEOTIDE SEQUENCE</scope>
    <source>
        <strain evidence="6">Duluth1</strain>
        <tissue evidence="6">Whole animal</tissue>
    </source>
</reference>
<dbReference type="Pfam" id="PF00628">
    <property type="entry name" value="PHD"/>
    <property type="match status" value="1"/>
</dbReference>
<evidence type="ECO:0000256" key="4">
    <source>
        <dbReference type="PROSITE-ProRule" id="PRU00146"/>
    </source>
</evidence>
<dbReference type="GO" id="GO:0008270">
    <property type="term" value="F:zinc ion binding"/>
    <property type="evidence" value="ECO:0007669"/>
    <property type="project" value="UniProtKB-KW"/>
</dbReference>
<proteinExistence type="predicted"/>
<dbReference type="PROSITE" id="PS50016">
    <property type="entry name" value="ZF_PHD_2"/>
    <property type="match status" value="1"/>
</dbReference>
<keyword evidence="7" id="KW-1185">Reference proteome</keyword>
<dbReference type="AlphaFoldDB" id="A0A9D4RZJ0"/>
<sequence length="174" mass="19810">MRINTKKAPNLNSIINIDSVIYFHLSHTRRVPSKAVNLRACYRFYLLILPGDIAQNPGPTTKLKHLCGSTTCKQKTTTVAAYHRVVLCEACYQWFHINCANTSAAEYNKLKKSPDPWICADCPRFHFSDSFFSDNPINSDMNSSFGSNSITSVFEELEVKCAQKNIRTNLLWRI</sequence>
<keyword evidence="2 4" id="KW-0863">Zinc-finger</keyword>
<keyword evidence="1" id="KW-0479">Metal-binding</keyword>
<reference evidence="6" key="2">
    <citation type="submission" date="2020-11" db="EMBL/GenBank/DDBJ databases">
        <authorList>
            <person name="McCartney M.A."/>
            <person name="Auch B."/>
            <person name="Kono T."/>
            <person name="Mallez S."/>
            <person name="Becker A."/>
            <person name="Gohl D.M."/>
            <person name="Silverstein K.A.T."/>
            <person name="Koren S."/>
            <person name="Bechman K.B."/>
            <person name="Herman A."/>
            <person name="Abrahante J.E."/>
            <person name="Garbe J."/>
        </authorList>
    </citation>
    <scope>NUCLEOTIDE SEQUENCE</scope>
    <source>
        <strain evidence="6">Duluth1</strain>
        <tissue evidence="6">Whole animal</tissue>
    </source>
</reference>
<keyword evidence="3" id="KW-0862">Zinc</keyword>
<feature type="domain" description="PHD-type" evidence="5">
    <location>
        <begin position="64"/>
        <end position="125"/>
    </location>
</feature>
<name>A0A9D4RZJ0_DREPO</name>
<evidence type="ECO:0000313" key="7">
    <source>
        <dbReference type="Proteomes" id="UP000828390"/>
    </source>
</evidence>
<organism evidence="6 7">
    <name type="scientific">Dreissena polymorpha</name>
    <name type="common">Zebra mussel</name>
    <name type="synonym">Mytilus polymorpha</name>
    <dbReference type="NCBI Taxonomy" id="45954"/>
    <lineage>
        <taxon>Eukaryota</taxon>
        <taxon>Metazoa</taxon>
        <taxon>Spiralia</taxon>
        <taxon>Lophotrochozoa</taxon>
        <taxon>Mollusca</taxon>
        <taxon>Bivalvia</taxon>
        <taxon>Autobranchia</taxon>
        <taxon>Heteroconchia</taxon>
        <taxon>Euheterodonta</taxon>
        <taxon>Imparidentia</taxon>
        <taxon>Neoheterodontei</taxon>
        <taxon>Myida</taxon>
        <taxon>Dreissenoidea</taxon>
        <taxon>Dreissenidae</taxon>
        <taxon>Dreissena</taxon>
    </lineage>
</organism>
<dbReference type="InterPro" id="IPR019787">
    <property type="entry name" value="Znf_PHD-finger"/>
</dbReference>
<dbReference type="SUPFAM" id="SSF57903">
    <property type="entry name" value="FYVE/PHD zinc finger"/>
    <property type="match status" value="1"/>
</dbReference>
<evidence type="ECO:0000256" key="1">
    <source>
        <dbReference type="ARBA" id="ARBA00022723"/>
    </source>
</evidence>
<comment type="caution">
    <text evidence="6">The sequence shown here is derived from an EMBL/GenBank/DDBJ whole genome shotgun (WGS) entry which is preliminary data.</text>
</comment>
<dbReference type="EMBL" id="JAIWYP010000001">
    <property type="protein sequence ID" value="KAH3884865.1"/>
    <property type="molecule type" value="Genomic_DNA"/>
</dbReference>
<accession>A0A9D4RZJ0</accession>
<dbReference type="InterPro" id="IPR011011">
    <property type="entry name" value="Znf_FYVE_PHD"/>
</dbReference>
<gene>
    <name evidence="6" type="ORF">DPMN_008851</name>
</gene>
<evidence type="ECO:0000256" key="3">
    <source>
        <dbReference type="ARBA" id="ARBA00022833"/>
    </source>
</evidence>
<dbReference type="Proteomes" id="UP000828390">
    <property type="component" value="Unassembled WGS sequence"/>
</dbReference>
<evidence type="ECO:0000313" key="6">
    <source>
        <dbReference type="EMBL" id="KAH3884865.1"/>
    </source>
</evidence>
<protein>
    <recommendedName>
        <fullName evidence="5">PHD-type domain-containing protein</fullName>
    </recommendedName>
</protein>
<evidence type="ECO:0000256" key="2">
    <source>
        <dbReference type="ARBA" id="ARBA00022771"/>
    </source>
</evidence>
<evidence type="ECO:0000259" key="5">
    <source>
        <dbReference type="PROSITE" id="PS50016"/>
    </source>
</evidence>
<dbReference type="InterPro" id="IPR013083">
    <property type="entry name" value="Znf_RING/FYVE/PHD"/>
</dbReference>